<gene>
    <name evidence="1" type="ORF">DPMN_108691</name>
</gene>
<comment type="caution">
    <text evidence="1">The sequence shown here is derived from an EMBL/GenBank/DDBJ whole genome shotgun (WGS) entry which is preliminary data.</text>
</comment>
<accession>A0A9D4K8Z2</accession>
<keyword evidence="2" id="KW-1185">Reference proteome</keyword>
<evidence type="ECO:0000313" key="1">
    <source>
        <dbReference type="EMBL" id="KAH3835340.1"/>
    </source>
</evidence>
<protein>
    <submittedName>
        <fullName evidence="1">Uncharacterized protein</fullName>
    </submittedName>
</protein>
<organism evidence="1 2">
    <name type="scientific">Dreissena polymorpha</name>
    <name type="common">Zebra mussel</name>
    <name type="synonym">Mytilus polymorpha</name>
    <dbReference type="NCBI Taxonomy" id="45954"/>
    <lineage>
        <taxon>Eukaryota</taxon>
        <taxon>Metazoa</taxon>
        <taxon>Spiralia</taxon>
        <taxon>Lophotrochozoa</taxon>
        <taxon>Mollusca</taxon>
        <taxon>Bivalvia</taxon>
        <taxon>Autobranchia</taxon>
        <taxon>Heteroconchia</taxon>
        <taxon>Euheterodonta</taxon>
        <taxon>Imparidentia</taxon>
        <taxon>Neoheterodontei</taxon>
        <taxon>Myida</taxon>
        <taxon>Dreissenoidea</taxon>
        <taxon>Dreissenidae</taxon>
        <taxon>Dreissena</taxon>
    </lineage>
</organism>
<dbReference type="AlphaFoldDB" id="A0A9D4K8Z2"/>
<dbReference type="Proteomes" id="UP000828390">
    <property type="component" value="Unassembled WGS sequence"/>
</dbReference>
<reference evidence="1" key="1">
    <citation type="journal article" date="2019" name="bioRxiv">
        <title>The Genome of the Zebra Mussel, Dreissena polymorpha: A Resource for Invasive Species Research.</title>
        <authorList>
            <person name="McCartney M.A."/>
            <person name="Auch B."/>
            <person name="Kono T."/>
            <person name="Mallez S."/>
            <person name="Zhang Y."/>
            <person name="Obille A."/>
            <person name="Becker A."/>
            <person name="Abrahante J.E."/>
            <person name="Garbe J."/>
            <person name="Badalamenti J.P."/>
            <person name="Herman A."/>
            <person name="Mangelson H."/>
            <person name="Liachko I."/>
            <person name="Sullivan S."/>
            <person name="Sone E.D."/>
            <person name="Koren S."/>
            <person name="Silverstein K.A.T."/>
            <person name="Beckman K.B."/>
            <person name="Gohl D.M."/>
        </authorList>
    </citation>
    <scope>NUCLEOTIDE SEQUENCE</scope>
    <source>
        <strain evidence="1">Duluth1</strain>
        <tissue evidence="1">Whole animal</tissue>
    </source>
</reference>
<sequence length="101" mass="11710">MQSVTERQTDGRTVRSLYALLGGHKKHKLTNHKHTAKEIIRTNVLTKFHEDRTINGIFRVLTRFYFSHRRKNALPNGGHAFQQSGIIFQIIKDIITKNVLT</sequence>
<dbReference type="EMBL" id="JAIWYP010000004">
    <property type="protein sequence ID" value="KAH3835340.1"/>
    <property type="molecule type" value="Genomic_DNA"/>
</dbReference>
<evidence type="ECO:0000313" key="2">
    <source>
        <dbReference type="Proteomes" id="UP000828390"/>
    </source>
</evidence>
<proteinExistence type="predicted"/>
<name>A0A9D4K8Z2_DREPO</name>
<reference evidence="1" key="2">
    <citation type="submission" date="2020-11" db="EMBL/GenBank/DDBJ databases">
        <authorList>
            <person name="McCartney M.A."/>
            <person name="Auch B."/>
            <person name="Kono T."/>
            <person name="Mallez S."/>
            <person name="Becker A."/>
            <person name="Gohl D.M."/>
            <person name="Silverstein K.A.T."/>
            <person name="Koren S."/>
            <person name="Bechman K.B."/>
            <person name="Herman A."/>
            <person name="Abrahante J.E."/>
            <person name="Garbe J."/>
        </authorList>
    </citation>
    <scope>NUCLEOTIDE SEQUENCE</scope>
    <source>
        <strain evidence="1">Duluth1</strain>
        <tissue evidence="1">Whole animal</tissue>
    </source>
</reference>